<keyword evidence="2" id="KW-1185">Reference proteome</keyword>
<name>F2NE03_DESAR</name>
<reference evidence="2" key="2">
    <citation type="submission" date="2011-03" db="EMBL/GenBank/DDBJ databases">
        <title>The complete genome of Desulfobacca acetoxidans DSM 11109.</title>
        <authorList>
            <consortium name="US DOE Joint Genome Institute (JGI-PGF)"/>
            <person name="Lucas S."/>
            <person name="Copeland A."/>
            <person name="Lapidus A."/>
            <person name="Bruce D."/>
            <person name="Goodwin L."/>
            <person name="Pitluck S."/>
            <person name="Peters L."/>
            <person name="Kyrpides N."/>
            <person name="Mavromatis K."/>
            <person name="Ivanova N."/>
            <person name="Ovchinnikova G."/>
            <person name="Teshima H."/>
            <person name="Detter J.C."/>
            <person name="Han C."/>
            <person name="Land M."/>
            <person name="Hauser L."/>
            <person name="Markowitz V."/>
            <person name="Cheng J.-F."/>
            <person name="Hugenholtz P."/>
            <person name="Woyke T."/>
            <person name="Wu D."/>
            <person name="Spring S."/>
            <person name="Schueler E."/>
            <person name="Brambilla E."/>
            <person name="Klenk H.-P."/>
            <person name="Eisen J.A."/>
        </authorList>
    </citation>
    <scope>NUCLEOTIDE SEQUENCE [LARGE SCALE GENOMIC DNA]</scope>
    <source>
        <strain evidence="2">ATCC 700848 / DSM 11109 / ASRB2</strain>
    </source>
</reference>
<evidence type="ECO:0000313" key="1">
    <source>
        <dbReference type="EMBL" id="AEB10571.1"/>
    </source>
</evidence>
<dbReference type="HOGENOM" id="CLU_2381444_0_0_7"/>
<proteinExistence type="predicted"/>
<reference evidence="1 2" key="1">
    <citation type="journal article" date="2011" name="Stand. Genomic Sci.">
        <title>Complete genome sequence of the acetate-degrading sulfate reducer Desulfobacca acetoxidans type strain (ASRB2).</title>
        <authorList>
            <person name="Goker M."/>
            <person name="Teshima H."/>
            <person name="Lapidus A."/>
            <person name="Nolan M."/>
            <person name="Lucas S."/>
            <person name="Hammon N."/>
            <person name="Deshpande S."/>
            <person name="Cheng J.F."/>
            <person name="Tapia R."/>
            <person name="Han C."/>
            <person name="Goodwin L."/>
            <person name="Pitluck S."/>
            <person name="Huntemann M."/>
            <person name="Liolios K."/>
            <person name="Ivanova N."/>
            <person name="Pagani I."/>
            <person name="Mavromatis K."/>
            <person name="Ovchinikova G."/>
            <person name="Pati A."/>
            <person name="Chen A."/>
            <person name="Palaniappan K."/>
            <person name="Land M."/>
            <person name="Hauser L."/>
            <person name="Brambilla E.M."/>
            <person name="Rohde M."/>
            <person name="Spring S."/>
            <person name="Detter J.C."/>
            <person name="Woyke T."/>
            <person name="Bristow J."/>
            <person name="Eisen J.A."/>
            <person name="Markowitz V."/>
            <person name="Hugenholtz P."/>
            <person name="Kyrpides N.C."/>
            <person name="Klenk H.P."/>
        </authorList>
    </citation>
    <scope>NUCLEOTIDE SEQUENCE [LARGE SCALE GENOMIC DNA]</scope>
    <source>
        <strain evidence="2">ATCC 700848 / DSM 11109 / ASRB2</strain>
    </source>
</reference>
<dbReference type="AlphaFoldDB" id="F2NE03"/>
<dbReference type="RefSeq" id="WP_013707680.1">
    <property type="nucleotide sequence ID" value="NC_015388.1"/>
</dbReference>
<dbReference type="OrthoDB" id="5518008at2"/>
<dbReference type="eggNOG" id="COG0025">
    <property type="taxonomic scope" value="Bacteria"/>
</dbReference>
<sequence length="94" mass="11419">MQEYDEIVRKKGLPNVGQLVKSKKYHTIWRVMEKREVWQPLEDDPATKEPRWTYAIYLNYWRVQKDMEPGMGKTMGFLYTLDDNTFQENWDILS</sequence>
<organism evidence="1 2">
    <name type="scientific">Desulfobacca acetoxidans (strain ATCC 700848 / DSM 11109 / ASRB2)</name>
    <dbReference type="NCBI Taxonomy" id="880072"/>
    <lineage>
        <taxon>Bacteria</taxon>
        <taxon>Pseudomonadati</taxon>
        <taxon>Thermodesulfobacteriota</taxon>
        <taxon>Desulfobaccia</taxon>
        <taxon>Desulfobaccales</taxon>
        <taxon>Desulfobaccaceae</taxon>
        <taxon>Desulfobacca</taxon>
    </lineage>
</organism>
<dbReference type="EMBL" id="CP002629">
    <property type="protein sequence ID" value="AEB10571.1"/>
    <property type="molecule type" value="Genomic_DNA"/>
</dbReference>
<dbReference type="STRING" id="880072.Desac_2758"/>
<evidence type="ECO:0000313" key="2">
    <source>
        <dbReference type="Proteomes" id="UP000000483"/>
    </source>
</evidence>
<protein>
    <submittedName>
        <fullName evidence="1">Uncharacterized protein</fullName>
    </submittedName>
</protein>
<gene>
    <name evidence="1" type="ordered locus">Desac_2758</name>
</gene>
<dbReference type="KEGG" id="dao:Desac_2758"/>
<dbReference type="Proteomes" id="UP000000483">
    <property type="component" value="Chromosome"/>
</dbReference>
<accession>F2NE03</accession>